<dbReference type="PANTHER" id="PTHR43289:SF6">
    <property type="entry name" value="SERINE_THREONINE-PROTEIN KINASE NEKL-3"/>
    <property type="match status" value="1"/>
</dbReference>
<evidence type="ECO:0000256" key="7">
    <source>
        <dbReference type="PROSITE-ProRule" id="PRU10141"/>
    </source>
</evidence>
<feature type="binding site" evidence="7">
    <location>
        <position position="42"/>
    </location>
    <ligand>
        <name>ATP</name>
        <dbReference type="ChEBI" id="CHEBI:30616"/>
    </ligand>
</feature>
<reference evidence="10 11" key="1">
    <citation type="journal article" date="2009" name="Int. J. Syst. Evol. Microbiol.">
        <title>Nocardioides caeni sp. nov., isolated from wastewater.</title>
        <authorList>
            <person name="Yoon J.H."/>
            <person name="Kang S.J."/>
            <person name="Park S."/>
            <person name="Kim W."/>
            <person name="Oh T.K."/>
        </authorList>
    </citation>
    <scope>NUCLEOTIDE SEQUENCE [LARGE SCALE GENOMIC DNA]</scope>
    <source>
        <strain evidence="10 11">DSM 23134</strain>
    </source>
</reference>
<evidence type="ECO:0000256" key="1">
    <source>
        <dbReference type="ARBA" id="ARBA00012513"/>
    </source>
</evidence>
<sequence>MAMPRPGEIVGRYRIDREIGRGAMGVVLAATDVRIGRTVAIKMITAVHDAAPAFLSRFHAEATVLAGLDSSHIIAIFDHDDTDDGTPFIVTQYVDGPDLAQLLADHGPLSPQEALTLCAQVARALGDAHRAGVVHRDVKPANVLVRGAGTPDVHAYLCDFGIARGDSAGLTATGAVAGTWAYLAPERTQGAQADASTDLYSLGCLLWTCLTGAPPYAGSDVQMAIAHAQSPVRQLVGDDPFITQLNACLARLMAKQRGDRPADATAARTELEALAAAAPRHRLSGAPNGPAAPYGPGGPAGAAAPTAPPPVAPPTLPRSGRRRSRKARTALIATALAVVLTISGAAVWAGSRLLADDEGDPNPSDSSSPGAQPDRIEGDIDGDGFGDVTVIERESDGGDALIALARSTGRRLEVSTPAVAEIGVPALADVDGNGITETAWQVPPTSAGGIVLRIVALDGSLTQVTVAETEDETSWAGVPVFADVDGDGLDDLVMDGTRPGASNIQVALSDGEAFSELTSWWDGPDVDADVVTAGDFDCDGDEDLAAIFHIGSATTRELHLLRSDDGRFTDTGAVPVLSHTWGESSWLAADVDGDDVDELVAVAGRAGQIGVADLADDRFGELVIARDAAGTSAEWDAYVEEFGGSLPPHRYGASDVDGDGDADLVRLNDETSAALGVLIADEGRFAEPVTWAVLGCALCEELPQIVP</sequence>
<dbReference type="PROSITE" id="PS00108">
    <property type="entry name" value="PROTEIN_KINASE_ST"/>
    <property type="match status" value="1"/>
</dbReference>
<dbReference type="Proteomes" id="UP000307087">
    <property type="component" value="Unassembled WGS sequence"/>
</dbReference>
<evidence type="ECO:0000259" key="9">
    <source>
        <dbReference type="PROSITE" id="PS50011"/>
    </source>
</evidence>
<dbReference type="InterPro" id="IPR017441">
    <property type="entry name" value="Protein_kinase_ATP_BS"/>
</dbReference>
<proteinExistence type="predicted"/>
<comment type="caution">
    <text evidence="10">The sequence shown here is derived from an EMBL/GenBank/DDBJ whole genome shotgun (WGS) entry which is preliminary data.</text>
</comment>
<keyword evidence="11" id="KW-1185">Reference proteome</keyword>
<evidence type="ECO:0000256" key="5">
    <source>
        <dbReference type="ARBA" id="ARBA00022777"/>
    </source>
</evidence>
<dbReference type="CDD" id="cd14014">
    <property type="entry name" value="STKc_PknB_like"/>
    <property type="match status" value="1"/>
</dbReference>
<dbReference type="Gene3D" id="1.10.510.10">
    <property type="entry name" value="Transferase(Phosphotransferase) domain 1"/>
    <property type="match status" value="1"/>
</dbReference>
<dbReference type="OrthoDB" id="9762169at2"/>
<dbReference type="InterPro" id="IPR028994">
    <property type="entry name" value="Integrin_alpha_N"/>
</dbReference>
<keyword evidence="6 7" id="KW-0067">ATP-binding</keyword>
<dbReference type="EC" id="2.7.11.1" evidence="1"/>
<keyword evidence="3" id="KW-0808">Transferase</keyword>
<dbReference type="InterPro" id="IPR000719">
    <property type="entry name" value="Prot_kinase_dom"/>
</dbReference>
<name>A0A4V4HJB7_9ACTN</name>
<dbReference type="PANTHER" id="PTHR43289">
    <property type="entry name" value="MITOGEN-ACTIVATED PROTEIN KINASE KINASE KINASE 20-RELATED"/>
    <property type="match status" value="1"/>
</dbReference>
<dbReference type="SUPFAM" id="SSF69318">
    <property type="entry name" value="Integrin alpha N-terminal domain"/>
    <property type="match status" value="1"/>
</dbReference>
<organism evidence="10 11">
    <name type="scientific">Nocardioides caeni</name>
    <dbReference type="NCBI Taxonomy" id="574700"/>
    <lineage>
        <taxon>Bacteria</taxon>
        <taxon>Bacillati</taxon>
        <taxon>Actinomycetota</taxon>
        <taxon>Actinomycetes</taxon>
        <taxon>Propionibacteriales</taxon>
        <taxon>Nocardioidaceae</taxon>
        <taxon>Nocardioides</taxon>
    </lineage>
</organism>
<dbReference type="SUPFAM" id="SSF56112">
    <property type="entry name" value="Protein kinase-like (PK-like)"/>
    <property type="match status" value="1"/>
</dbReference>
<evidence type="ECO:0000313" key="11">
    <source>
        <dbReference type="Proteomes" id="UP000307087"/>
    </source>
</evidence>
<evidence type="ECO:0000256" key="8">
    <source>
        <dbReference type="SAM" id="MobiDB-lite"/>
    </source>
</evidence>
<dbReference type="Gene3D" id="3.30.200.20">
    <property type="entry name" value="Phosphorylase Kinase, domain 1"/>
    <property type="match status" value="1"/>
</dbReference>
<protein>
    <recommendedName>
        <fullName evidence="1">non-specific serine/threonine protein kinase</fullName>
        <ecNumber evidence="1">2.7.11.1</ecNumber>
    </recommendedName>
</protein>
<dbReference type="GO" id="GO:0005524">
    <property type="term" value="F:ATP binding"/>
    <property type="evidence" value="ECO:0007669"/>
    <property type="project" value="UniProtKB-UniRule"/>
</dbReference>
<dbReference type="Pfam" id="PF00069">
    <property type="entry name" value="Pkinase"/>
    <property type="match status" value="1"/>
</dbReference>
<keyword evidence="5 10" id="KW-0418">Kinase</keyword>
<keyword evidence="4 7" id="KW-0547">Nucleotide-binding</keyword>
<keyword evidence="2 10" id="KW-0723">Serine/threonine-protein kinase</keyword>
<evidence type="ECO:0000256" key="6">
    <source>
        <dbReference type="ARBA" id="ARBA00022840"/>
    </source>
</evidence>
<feature type="compositionally biased region" description="Pro residues" evidence="8">
    <location>
        <begin position="306"/>
        <end position="316"/>
    </location>
</feature>
<accession>A0A4V4HJB7</accession>
<dbReference type="AlphaFoldDB" id="A0A4V4HJB7"/>
<evidence type="ECO:0000256" key="3">
    <source>
        <dbReference type="ARBA" id="ARBA00022679"/>
    </source>
</evidence>
<dbReference type="Gene3D" id="2.130.10.130">
    <property type="entry name" value="Integrin alpha, N-terminal"/>
    <property type="match status" value="1"/>
</dbReference>
<dbReference type="PROSITE" id="PS50011">
    <property type="entry name" value="PROTEIN_KINASE_DOM"/>
    <property type="match status" value="1"/>
</dbReference>
<feature type="compositionally biased region" description="Low complexity" evidence="8">
    <location>
        <begin position="285"/>
        <end position="294"/>
    </location>
</feature>
<feature type="region of interest" description="Disordered" evidence="8">
    <location>
        <begin position="356"/>
        <end position="386"/>
    </location>
</feature>
<dbReference type="InterPro" id="IPR008271">
    <property type="entry name" value="Ser/Thr_kinase_AS"/>
</dbReference>
<feature type="domain" description="Protein kinase" evidence="9">
    <location>
        <begin position="13"/>
        <end position="274"/>
    </location>
</feature>
<dbReference type="PROSITE" id="PS00107">
    <property type="entry name" value="PROTEIN_KINASE_ATP"/>
    <property type="match status" value="1"/>
</dbReference>
<dbReference type="SMART" id="SM00220">
    <property type="entry name" value="S_TKc"/>
    <property type="match status" value="1"/>
</dbReference>
<dbReference type="GO" id="GO:0004674">
    <property type="term" value="F:protein serine/threonine kinase activity"/>
    <property type="evidence" value="ECO:0007669"/>
    <property type="project" value="UniProtKB-KW"/>
</dbReference>
<evidence type="ECO:0000256" key="2">
    <source>
        <dbReference type="ARBA" id="ARBA00022527"/>
    </source>
</evidence>
<gene>
    <name evidence="10" type="ORF">E9934_15530</name>
</gene>
<dbReference type="RefSeq" id="WP_136563804.1">
    <property type="nucleotide sequence ID" value="NZ_STGW01000012.1"/>
</dbReference>
<dbReference type="InterPro" id="IPR011009">
    <property type="entry name" value="Kinase-like_dom_sf"/>
</dbReference>
<evidence type="ECO:0000256" key="4">
    <source>
        <dbReference type="ARBA" id="ARBA00022741"/>
    </source>
</evidence>
<dbReference type="EMBL" id="STGW01000012">
    <property type="protein sequence ID" value="THV09926.1"/>
    <property type="molecule type" value="Genomic_DNA"/>
</dbReference>
<evidence type="ECO:0000313" key="10">
    <source>
        <dbReference type="EMBL" id="THV09926.1"/>
    </source>
</evidence>
<feature type="region of interest" description="Disordered" evidence="8">
    <location>
        <begin position="280"/>
        <end position="325"/>
    </location>
</feature>